<dbReference type="Pfam" id="PF10497">
    <property type="entry name" value="zf-4CXXC_R1"/>
    <property type="match status" value="1"/>
</dbReference>
<keyword evidence="7" id="KW-0805">Transcription regulation</keyword>
<evidence type="ECO:0000256" key="3">
    <source>
        <dbReference type="ARBA" id="ARBA00022490"/>
    </source>
</evidence>
<evidence type="ECO:0000256" key="8">
    <source>
        <dbReference type="ARBA" id="ARBA00023163"/>
    </source>
</evidence>
<keyword evidence="9" id="KW-0539">Nucleus</keyword>
<comment type="subcellular location">
    <subcellularLocation>
        <location evidence="2">Cytoplasm</location>
    </subcellularLocation>
    <subcellularLocation>
        <location evidence="1">Nucleus</location>
    </subcellularLocation>
</comment>
<dbReference type="OMA" id="DCWGIRG"/>
<protein>
    <submittedName>
        <fullName evidence="12">Cell division cycle associated 7</fullName>
    </submittedName>
</protein>
<organism evidence="12 13">
    <name type="scientific">Vombatus ursinus</name>
    <name type="common">Common wombat</name>
    <dbReference type="NCBI Taxonomy" id="29139"/>
    <lineage>
        <taxon>Eukaryota</taxon>
        <taxon>Metazoa</taxon>
        <taxon>Chordata</taxon>
        <taxon>Craniata</taxon>
        <taxon>Vertebrata</taxon>
        <taxon>Euteleostomi</taxon>
        <taxon>Mammalia</taxon>
        <taxon>Metatheria</taxon>
        <taxon>Diprotodontia</taxon>
        <taxon>Vombatidae</taxon>
        <taxon>Vombatus</taxon>
    </lineage>
</organism>
<keyword evidence="3" id="KW-0963">Cytoplasm</keyword>
<dbReference type="PANTHER" id="PTHR31169:SF2">
    <property type="entry name" value="CELL DIVISION CYCLE-ASSOCIATED PROTEIN 7"/>
    <property type="match status" value="1"/>
</dbReference>
<feature type="domain" description="Zinc-finger" evidence="11">
    <location>
        <begin position="343"/>
        <end position="440"/>
    </location>
</feature>
<dbReference type="Ensembl" id="ENSVURT00010028908.1">
    <property type="protein sequence ID" value="ENSVURP00010025391.1"/>
    <property type="gene ID" value="ENSVURG00010019448.1"/>
</dbReference>
<feature type="region of interest" description="Disordered" evidence="10">
    <location>
        <begin position="224"/>
        <end position="273"/>
    </location>
</feature>
<evidence type="ECO:0000256" key="6">
    <source>
        <dbReference type="ARBA" id="ARBA00022843"/>
    </source>
</evidence>
<keyword evidence="13" id="KW-1185">Reference proteome</keyword>
<dbReference type="PANTHER" id="PTHR31169">
    <property type="entry name" value="OS05G0300700 PROTEIN"/>
    <property type="match status" value="1"/>
</dbReference>
<keyword evidence="4" id="KW-1017">Isopeptide bond</keyword>
<evidence type="ECO:0000313" key="12">
    <source>
        <dbReference type="Ensembl" id="ENSVURP00010025391.1"/>
    </source>
</evidence>
<dbReference type="InterPro" id="IPR040221">
    <property type="entry name" value="CDCA7/CDA7L"/>
</dbReference>
<keyword evidence="8" id="KW-0804">Transcription</keyword>
<name>A0A4X2LUU0_VOMUR</name>
<accession>A0A4X2LUU0</accession>
<evidence type="ECO:0000313" key="13">
    <source>
        <dbReference type="Proteomes" id="UP000314987"/>
    </source>
</evidence>
<dbReference type="GO" id="GO:0005634">
    <property type="term" value="C:nucleus"/>
    <property type="evidence" value="ECO:0007669"/>
    <property type="project" value="UniProtKB-SubCell"/>
</dbReference>
<evidence type="ECO:0000256" key="4">
    <source>
        <dbReference type="ARBA" id="ARBA00022499"/>
    </source>
</evidence>
<dbReference type="AlphaFoldDB" id="A0A4X2LUU0"/>
<evidence type="ECO:0000256" key="9">
    <source>
        <dbReference type="ARBA" id="ARBA00023242"/>
    </source>
</evidence>
<evidence type="ECO:0000259" key="11">
    <source>
        <dbReference type="Pfam" id="PF10497"/>
    </source>
</evidence>
<reference evidence="12" key="3">
    <citation type="submission" date="2025-09" db="UniProtKB">
        <authorList>
            <consortium name="Ensembl"/>
        </authorList>
    </citation>
    <scope>IDENTIFICATION</scope>
</reference>
<feature type="region of interest" description="Disordered" evidence="10">
    <location>
        <begin position="157"/>
        <end position="193"/>
    </location>
</feature>
<dbReference type="RefSeq" id="XP_027721762.1">
    <property type="nucleotide sequence ID" value="XM_027865961.1"/>
</dbReference>
<keyword evidence="6" id="KW-0832">Ubl conjugation</keyword>
<dbReference type="GeneID" id="114045773"/>
<reference evidence="12" key="2">
    <citation type="submission" date="2025-08" db="UniProtKB">
        <authorList>
            <consortium name="Ensembl"/>
        </authorList>
    </citation>
    <scope>IDENTIFICATION</scope>
</reference>
<dbReference type="GO" id="GO:0006355">
    <property type="term" value="P:regulation of DNA-templated transcription"/>
    <property type="evidence" value="ECO:0007669"/>
    <property type="project" value="InterPro"/>
</dbReference>
<evidence type="ECO:0000256" key="1">
    <source>
        <dbReference type="ARBA" id="ARBA00004123"/>
    </source>
</evidence>
<evidence type="ECO:0000256" key="7">
    <source>
        <dbReference type="ARBA" id="ARBA00023015"/>
    </source>
</evidence>
<keyword evidence="5" id="KW-0597">Phosphoprotein</keyword>
<evidence type="ECO:0000256" key="2">
    <source>
        <dbReference type="ARBA" id="ARBA00004496"/>
    </source>
</evidence>
<gene>
    <name evidence="12" type="primary">CDCA7</name>
</gene>
<dbReference type="CTD" id="83879"/>
<feature type="compositionally biased region" description="Basic and acidic residues" evidence="10">
    <location>
        <begin position="245"/>
        <end position="257"/>
    </location>
</feature>
<evidence type="ECO:0000256" key="10">
    <source>
        <dbReference type="SAM" id="MobiDB-lite"/>
    </source>
</evidence>
<proteinExistence type="predicted"/>
<sequence length="453" mass="51646">MDPFRMQQKDLSVKKNFKNFRNVKLISMETSSSSDDSCDSFASDNFANTKPKFRSDISEELANIFYEDSDNESFCGFPESEAQDLRGDCGILHKPRLRPDITKELASVFYADSDDESFCGFSESEIQDGMKLDSVDEGRRTRSKMKHLGPLQVALKFPTRDFKGGRKQKVAPTNAPEVPTSNSDSDSEDEKGSSFLEKRALNIKENKAMLAKLMSELQSFPGLFTGRRSLPGSSPPSKPNRRRSFPRDPSRRNPERRARPHTRSRSLLEGPPDLHLEDEIDFEDKYMLVRKRKSIDGYVDDDAIPRSRRPGTMTLPHIVRPVEEITEEELENVCISSRDKIYNRSLGSTCHQCRQKTIDTKTNCRNPECFGVRGQFCGPCLRNRYGEEVKIALLDPNWHCPPCRGICNCSFCRQRDGRCATGVLVYLAKYHGFGNVHAYLKSLKREFEMEAEN</sequence>
<dbReference type="GO" id="GO:0005737">
    <property type="term" value="C:cytoplasm"/>
    <property type="evidence" value="ECO:0007669"/>
    <property type="project" value="UniProtKB-SubCell"/>
</dbReference>
<dbReference type="GeneTree" id="ENSGT00940000155436"/>
<dbReference type="OrthoDB" id="298344at2759"/>
<dbReference type="InterPro" id="IPR018866">
    <property type="entry name" value="Znf-4CXXC_R1"/>
</dbReference>
<dbReference type="Proteomes" id="UP000314987">
    <property type="component" value="Unassembled WGS sequence"/>
</dbReference>
<evidence type="ECO:0000256" key="5">
    <source>
        <dbReference type="ARBA" id="ARBA00022553"/>
    </source>
</evidence>
<reference evidence="13" key="1">
    <citation type="submission" date="2018-12" db="EMBL/GenBank/DDBJ databases">
        <authorList>
            <person name="Yazar S."/>
        </authorList>
    </citation>
    <scope>NUCLEOTIDE SEQUENCE [LARGE SCALE GENOMIC DNA]</scope>
</reference>
<dbReference type="STRING" id="29139.ENSVURP00010025391"/>